<dbReference type="InterPro" id="IPR014445">
    <property type="entry name" value="Gln-dep_NAD_synthase"/>
</dbReference>
<feature type="binding site" evidence="7">
    <location>
        <position position="178"/>
    </location>
    <ligand>
        <name>L-glutamine</name>
        <dbReference type="ChEBI" id="CHEBI:58359"/>
    </ligand>
</feature>
<dbReference type="NCBIfam" id="NF010588">
    <property type="entry name" value="PRK13981.1"/>
    <property type="match status" value="1"/>
</dbReference>
<evidence type="ECO:0000256" key="7">
    <source>
        <dbReference type="HAMAP-Rule" id="MF_02090"/>
    </source>
</evidence>
<dbReference type="PANTHER" id="PTHR23090:SF9">
    <property type="entry name" value="GLUTAMINE-DEPENDENT NAD(+) SYNTHETASE"/>
    <property type="match status" value="1"/>
</dbReference>
<dbReference type="InterPro" id="IPR014729">
    <property type="entry name" value="Rossmann-like_a/b/a_fold"/>
</dbReference>
<keyword evidence="12" id="KW-1185">Reference proteome</keyword>
<dbReference type="InterPro" id="IPR003010">
    <property type="entry name" value="C-N_Hydrolase"/>
</dbReference>
<feature type="binding site" evidence="7">
    <location>
        <position position="523"/>
    </location>
    <ligand>
        <name>deamido-NAD(+)</name>
        <dbReference type="ChEBI" id="CHEBI:58437"/>
        <note>ligand shared between two neighboring subunits</note>
    </ligand>
</feature>
<proteinExistence type="inferred from homology"/>
<comment type="pathway">
    <text evidence="1 7 8">Cofactor biosynthesis; NAD(+) biosynthesis; NAD(+) from deamido-NAD(+) (L-Gln route): step 1/1.</text>
</comment>
<dbReference type="SUPFAM" id="SSF52402">
    <property type="entry name" value="Adenine nucleotide alpha hydrolases-like"/>
    <property type="match status" value="1"/>
</dbReference>
<dbReference type="GO" id="GO:0003952">
    <property type="term" value="F:NAD+ synthase (glutamine-hydrolyzing) activity"/>
    <property type="evidence" value="ECO:0007669"/>
    <property type="project" value="UniProtKB-EC"/>
</dbReference>
<keyword evidence="5 7" id="KW-0067">ATP-binding</keyword>
<feature type="active site" description="Proton acceptor; for glutaminase activity" evidence="7">
    <location>
        <position position="45"/>
    </location>
</feature>
<dbReference type="InterPro" id="IPR003694">
    <property type="entry name" value="NAD_synthase"/>
</dbReference>
<dbReference type="PANTHER" id="PTHR23090">
    <property type="entry name" value="NH 3 /GLUTAMINE-DEPENDENT NAD + SYNTHETASE"/>
    <property type="match status" value="1"/>
</dbReference>
<feature type="binding site" evidence="7">
    <location>
        <position position="404"/>
    </location>
    <ligand>
        <name>deamido-NAD(+)</name>
        <dbReference type="ChEBI" id="CHEBI:58437"/>
        <note>ligand shared between two neighboring subunits</note>
    </ligand>
</feature>
<dbReference type="InterPro" id="IPR036526">
    <property type="entry name" value="C-N_Hydrolase_sf"/>
</dbReference>
<feature type="domain" description="CN hydrolase" evidence="10">
    <location>
        <begin position="5"/>
        <end position="249"/>
    </location>
</feature>
<dbReference type="EC" id="6.3.5.1" evidence="7 8"/>
<comment type="similarity">
    <text evidence="2 7 8">In the C-terminal section; belongs to the NAD synthetase family.</text>
</comment>
<dbReference type="SUPFAM" id="SSF56317">
    <property type="entry name" value="Carbon-nitrogen hydrolase"/>
    <property type="match status" value="1"/>
</dbReference>
<evidence type="ECO:0000256" key="5">
    <source>
        <dbReference type="ARBA" id="ARBA00022840"/>
    </source>
</evidence>
<dbReference type="Gene3D" id="3.40.50.620">
    <property type="entry name" value="HUPs"/>
    <property type="match status" value="1"/>
</dbReference>
<evidence type="ECO:0000256" key="9">
    <source>
        <dbReference type="RuleBase" id="RU003811"/>
    </source>
</evidence>
<feature type="binding site" evidence="7">
    <location>
        <position position="122"/>
    </location>
    <ligand>
        <name>L-glutamine</name>
        <dbReference type="ChEBI" id="CHEBI:58359"/>
    </ligand>
</feature>
<comment type="caution">
    <text evidence="7">Lacks conserved residue(s) required for the propagation of feature annotation.</text>
</comment>
<evidence type="ECO:0000256" key="4">
    <source>
        <dbReference type="ARBA" id="ARBA00022741"/>
    </source>
</evidence>
<evidence type="ECO:0000259" key="10">
    <source>
        <dbReference type="PROSITE" id="PS50263"/>
    </source>
</evidence>
<dbReference type="HAMAP" id="MF_02090">
    <property type="entry name" value="NadE_glutamine_dep"/>
    <property type="match status" value="1"/>
</dbReference>
<dbReference type="InterPro" id="IPR022310">
    <property type="entry name" value="NAD/GMP_synthase"/>
</dbReference>
<feature type="active site" description="For glutaminase activity" evidence="7">
    <location>
        <position position="116"/>
    </location>
</feature>
<keyword evidence="4 7" id="KW-0547">Nucleotide-binding</keyword>
<sequence length="553" mass="61054">MSDRLTLLSAQLNAVVGDVEANLEKAFAALDEGHASGADLVILPELFLCGYPPEDLVLKPSLSVACMRALEELAAKTREGGPGLIIGLPVWKEGEPLPYNSVALVADGMIQGIRHKYELPNYDVFDEVRTFKQGPKPLPIGFRGFTLGLPICEDIWLDTVPNELKEKGAEILLSPNGSPWRRNVREARLKAFSTWSDLRLPLVYVNQVGGQDELAFDGESFSVDSRGRIVQQLPDFEEAYGVTVWERTPMGLMCVEGKKSQLSSDLEETYLATMMGLGDYVRKTGFPGVIIGLSGGIDSAMVAAIAVDALGAENVWCVMMPSRYTSRESLIDAEACANALGVKYDNIFISPAVTAYDQMLSEAFEGTSPDTTEENIQSRVRGVTLMALSNKFGHMVTTTGNKSEMAVGYATLYGDMCGGYNPLKDIYKTEVFELARWRNANVPKLALGPAGEVIPENIISKPPSAELREDQKDEDSLPPYHILDDILYGLIEREESIDTIIERGHDLETVRRIDSLVRINEYKRRQAPPGVKIGEKSFDRGRRYPLVNRYKDT</sequence>
<evidence type="ECO:0000256" key="6">
    <source>
        <dbReference type="ARBA" id="ARBA00023027"/>
    </source>
</evidence>
<dbReference type="CDD" id="cd07570">
    <property type="entry name" value="GAT_Gln-NAD-synth"/>
    <property type="match status" value="1"/>
</dbReference>
<evidence type="ECO:0000256" key="1">
    <source>
        <dbReference type="ARBA" id="ARBA00005188"/>
    </source>
</evidence>
<dbReference type="Proteomes" id="UP001596492">
    <property type="component" value="Unassembled WGS sequence"/>
</dbReference>
<dbReference type="PROSITE" id="PS50263">
    <property type="entry name" value="CN_HYDROLASE"/>
    <property type="match status" value="1"/>
</dbReference>
<feature type="binding site" evidence="7">
    <location>
        <position position="399"/>
    </location>
    <ligand>
        <name>ATP</name>
        <dbReference type="ChEBI" id="CHEBI:30616"/>
    </ligand>
</feature>
<reference evidence="12" key="1">
    <citation type="journal article" date="2019" name="Int. J. Syst. Evol. Microbiol.">
        <title>The Global Catalogue of Microorganisms (GCM) 10K type strain sequencing project: providing services to taxonomists for standard genome sequencing and annotation.</title>
        <authorList>
            <consortium name="The Broad Institute Genomics Platform"/>
            <consortium name="The Broad Institute Genome Sequencing Center for Infectious Disease"/>
            <person name="Wu L."/>
            <person name="Ma J."/>
        </authorList>
    </citation>
    <scope>NUCLEOTIDE SEQUENCE [LARGE SCALE GENOMIC DNA]</scope>
    <source>
        <strain evidence="12">CCUG 51308</strain>
    </source>
</reference>
<keyword evidence="6 7" id="KW-0520">NAD</keyword>
<name>A0ABW2IHX1_9PROT</name>
<evidence type="ECO:0000313" key="12">
    <source>
        <dbReference type="Proteomes" id="UP001596492"/>
    </source>
</evidence>
<dbReference type="NCBIfam" id="TIGR00552">
    <property type="entry name" value="nadE"/>
    <property type="match status" value="1"/>
</dbReference>
<comment type="similarity">
    <text evidence="9">Belongs to the NAD synthetase family.</text>
</comment>
<dbReference type="EMBL" id="JBHTBR010000002">
    <property type="protein sequence ID" value="MFC7290710.1"/>
    <property type="molecule type" value="Genomic_DNA"/>
</dbReference>
<evidence type="ECO:0000256" key="8">
    <source>
        <dbReference type="PIRNR" id="PIRNR006630"/>
    </source>
</evidence>
<feature type="binding site" evidence="7">
    <location>
        <position position="375"/>
    </location>
    <ligand>
        <name>deamido-NAD(+)</name>
        <dbReference type="ChEBI" id="CHEBI:58437"/>
        <note>ligand shared between two neighboring subunits</note>
    </ligand>
</feature>
<comment type="function">
    <text evidence="7">Catalyzes the ATP-dependent amidation of deamido-NAD to form NAD. Uses L-glutamine as a nitrogen source.</text>
</comment>
<evidence type="ECO:0000256" key="2">
    <source>
        <dbReference type="ARBA" id="ARBA00007145"/>
    </source>
</evidence>
<comment type="caution">
    <text evidence="11">The sequence shown here is derived from an EMBL/GenBank/DDBJ whole genome shotgun (WGS) entry which is preliminary data.</text>
</comment>
<dbReference type="Gene3D" id="3.60.110.10">
    <property type="entry name" value="Carbon-nitrogen hydrolase"/>
    <property type="match status" value="1"/>
</dbReference>
<evidence type="ECO:0000313" key="11">
    <source>
        <dbReference type="EMBL" id="MFC7290710.1"/>
    </source>
</evidence>
<organism evidence="11 12">
    <name type="scientific">Hirschia litorea</name>
    <dbReference type="NCBI Taxonomy" id="1199156"/>
    <lineage>
        <taxon>Bacteria</taxon>
        <taxon>Pseudomonadati</taxon>
        <taxon>Pseudomonadota</taxon>
        <taxon>Alphaproteobacteria</taxon>
        <taxon>Hyphomonadales</taxon>
        <taxon>Hyphomonadaceae</taxon>
        <taxon>Hirschia</taxon>
    </lineage>
</organism>
<feature type="active site" description="Nucleophile; for glutaminase activity" evidence="7">
    <location>
        <position position="152"/>
    </location>
</feature>
<accession>A0ABW2IHX1</accession>
<comment type="catalytic activity">
    <reaction evidence="7 8">
        <text>deamido-NAD(+) + L-glutamine + ATP + H2O = L-glutamate + AMP + diphosphate + NAD(+) + H(+)</text>
        <dbReference type="Rhea" id="RHEA:24384"/>
        <dbReference type="ChEBI" id="CHEBI:15377"/>
        <dbReference type="ChEBI" id="CHEBI:15378"/>
        <dbReference type="ChEBI" id="CHEBI:29985"/>
        <dbReference type="ChEBI" id="CHEBI:30616"/>
        <dbReference type="ChEBI" id="CHEBI:33019"/>
        <dbReference type="ChEBI" id="CHEBI:57540"/>
        <dbReference type="ChEBI" id="CHEBI:58359"/>
        <dbReference type="ChEBI" id="CHEBI:58437"/>
        <dbReference type="ChEBI" id="CHEBI:456215"/>
        <dbReference type="EC" id="6.3.5.1"/>
    </reaction>
</comment>
<dbReference type="RefSeq" id="WP_382165835.1">
    <property type="nucleotide sequence ID" value="NZ_JBHTBR010000002.1"/>
</dbReference>
<dbReference type="Pfam" id="PF02540">
    <property type="entry name" value="NAD_synthase"/>
    <property type="match status" value="1"/>
</dbReference>
<feature type="binding site" evidence="7">
    <location>
        <begin position="292"/>
        <end position="299"/>
    </location>
    <ligand>
        <name>ATP</name>
        <dbReference type="ChEBI" id="CHEBI:30616"/>
    </ligand>
</feature>
<protein>
    <recommendedName>
        <fullName evidence="7 8">Glutamine-dependent NAD(+) synthetase</fullName>
        <ecNumber evidence="7 8">6.3.5.1</ecNumber>
    </recommendedName>
    <alternativeName>
        <fullName evidence="7 8">NAD(+) synthase [glutamine-hydrolyzing]</fullName>
    </alternativeName>
</protein>
<dbReference type="PIRSF" id="PIRSF006630">
    <property type="entry name" value="NADS_GAT"/>
    <property type="match status" value="1"/>
</dbReference>
<gene>
    <name evidence="7" type="primary">nadE</name>
    <name evidence="11" type="ORF">ACFQS8_03700</name>
</gene>
<evidence type="ECO:0000256" key="3">
    <source>
        <dbReference type="ARBA" id="ARBA00022598"/>
    </source>
</evidence>
<dbReference type="Pfam" id="PF00795">
    <property type="entry name" value="CN_hydrolase"/>
    <property type="match status" value="1"/>
</dbReference>
<keyword evidence="3 7" id="KW-0436">Ligase</keyword>
<dbReference type="CDD" id="cd00553">
    <property type="entry name" value="NAD_synthase"/>
    <property type="match status" value="1"/>
</dbReference>